<dbReference type="Proteomes" id="UP000011086">
    <property type="component" value="Unassembled WGS sequence"/>
</dbReference>
<dbReference type="AlphaFoldDB" id="A0AA97PR74"/>
<organism evidence="1">
    <name type="scientific">Pyricularia oryzae (strain Y34)</name>
    <name type="common">Rice blast fungus</name>
    <name type="synonym">Magnaporthe oryzae</name>
    <dbReference type="NCBI Taxonomy" id="1143189"/>
    <lineage>
        <taxon>Eukaryota</taxon>
        <taxon>Fungi</taxon>
        <taxon>Dikarya</taxon>
        <taxon>Ascomycota</taxon>
        <taxon>Pezizomycotina</taxon>
        <taxon>Sordariomycetes</taxon>
        <taxon>Sordariomycetidae</taxon>
        <taxon>Magnaporthales</taxon>
        <taxon>Pyriculariaceae</taxon>
        <taxon>Pyricularia</taxon>
    </lineage>
</organism>
<sequence>MVPVDPEGIAVVVVLPKGAVLEFIVAVMNEEGPVVNGATVDIISTVELAVLFAGIPNVALMAEVGRDVSVKLLDGVATAVVELAEKVGRAEAVVFPVVAGRIVVVELSDNVGSAVAVVLPMVVKLAVVAGSAATVALPVVVALAVQAGIAVTVMLPVVVALAVEVGSAVTDELVDGVKKAETVELAVEVGSTVIVELAVELIVKVGNAVSVRFATVTVVVVVVVKPGIRLELPTVLVITRVISRGTGTMTVYGGTGDETLKERYSPYEP</sequence>
<accession>A0AA97PR74</accession>
<gene>
    <name evidence="1" type="ORF">OOU_Y34scaffold00099g4</name>
</gene>
<reference evidence="1" key="1">
    <citation type="journal article" date="2012" name="PLoS Genet.">
        <title>Comparative analysis of the genomes of two field isolates of the rice blast fungus Magnaporthe oryzae.</title>
        <authorList>
            <person name="Xue M."/>
            <person name="Yang J."/>
            <person name="Li Z."/>
            <person name="Hu S."/>
            <person name="Yao N."/>
            <person name="Dean R.A."/>
            <person name="Zhao W."/>
            <person name="Shen M."/>
            <person name="Zhang H."/>
            <person name="Li C."/>
            <person name="Liu L."/>
            <person name="Cao L."/>
            <person name="Xu X."/>
            <person name="Xing Y."/>
            <person name="Hsiang T."/>
            <person name="Zhang Z."/>
            <person name="Xu J.R."/>
            <person name="Peng Y.L."/>
        </authorList>
    </citation>
    <scope>NUCLEOTIDE SEQUENCE</scope>
    <source>
        <strain evidence="1">Y34</strain>
    </source>
</reference>
<evidence type="ECO:0000313" key="1">
    <source>
        <dbReference type="EMBL" id="ELQ44101.1"/>
    </source>
</evidence>
<dbReference type="EMBL" id="JH794008">
    <property type="protein sequence ID" value="ELQ44101.1"/>
    <property type="molecule type" value="Genomic_DNA"/>
</dbReference>
<protein>
    <submittedName>
        <fullName evidence="1">Uncharacterized protein</fullName>
    </submittedName>
</protein>
<name>A0AA97PR74_PYRO3</name>
<proteinExistence type="predicted"/>